<evidence type="ECO:0000256" key="5">
    <source>
        <dbReference type="ARBA" id="ARBA00023136"/>
    </source>
</evidence>
<comment type="subcellular location">
    <subcellularLocation>
        <location evidence="1">Membrane</location>
        <topology evidence="1">Multi-pass membrane protein</topology>
    </subcellularLocation>
</comment>
<feature type="transmembrane region" description="Helical" evidence="6">
    <location>
        <begin position="57"/>
        <end position="79"/>
    </location>
</feature>
<feature type="transmembrane region" description="Helical" evidence="6">
    <location>
        <begin position="135"/>
        <end position="157"/>
    </location>
</feature>
<dbReference type="GeneID" id="72777807"/>
<gene>
    <name evidence="7" type="ORF">K1720_05630</name>
</gene>
<keyword evidence="3 6" id="KW-0812">Transmembrane</keyword>
<keyword evidence="4 6" id="KW-1133">Transmembrane helix</keyword>
<protein>
    <submittedName>
        <fullName evidence="7">AI-2E family transporter</fullName>
    </submittedName>
</protein>
<name>A0A9E7SBM6_9EURY</name>
<keyword evidence="8" id="KW-1185">Reference proteome</keyword>
<feature type="transmembrane region" description="Helical" evidence="6">
    <location>
        <begin position="5"/>
        <end position="20"/>
    </location>
</feature>
<dbReference type="EMBL" id="CP080572">
    <property type="protein sequence ID" value="USG99034.1"/>
    <property type="molecule type" value="Genomic_DNA"/>
</dbReference>
<dbReference type="KEGG" id="thei:K1720_05630"/>
<evidence type="ECO:0000256" key="6">
    <source>
        <dbReference type="SAM" id="Phobius"/>
    </source>
</evidence>
<dbReference type="RefSeq" id="WP_251947377.1">
    <property type="nucleotide sequence ID" value="NZ_CP080572.1"/>
</dbReference>
<dbReference type="GO" id="GO:0016020">
    <property type="term" value="C:membrane"/>
    <property type="evidence" value="ECO:0007669"/>
    <property type="project" value="UniProtKB-SubCell"/>
</dbReference>
<reference evidence="7 8" key="1">
    <citation type="submission" date="2021-08" db="EMBL/GenBank/DDBJ databases">
        <title>Thermococcus onnuriiensis IOH2.</title>
        <authorList>
            <person name="Park Y.-J."/>
        </authorList>
    </citation>
    <scope>NUCLEOTIDE SEQUENCE [LARGE SCALE GENOMIC DNA]</scope>
    <source>
        <strain evidence="7 8">IOH2</strain>
    </source>
</reference>
<dbReference type="InterPro" id="IPR002549">
    <property type="entry name" value="AI-2E-like"/>
</dbReference>
<evidence type="ECO:0000256" key="1">
    <source>
        <dbReference type="ARBA" id="ARBA00004141"/>
    </source>
</evidence>
<feature type="transmembrane region" description="Helical" evidence="6">
    <location>
        <begin position="190"/>
        <end position="211"/>
    </location>
</feature>
<feature type="transmembrane region" description="Helical" evidence="6">
    <location>
        <begin position="288"/>
        <end position="319"/>
    </location>
</feature>
<dbReference type="Proteomes" id="UP001056425">
    <property type="component" value="Chromosome"/>
</dbReference>
<accession>A0A9E7SBM6</accession>
<evidence type="ECO:0000256" key="4">
    <source>
        <dbReference type="ARBA" id="ARBA00022989"/>
    </source>
</evidence>
<feature type="transmembrane region" description="Helical" evidence="6">
    <location>
        <begin position="251"/>
        <end position="268"/>
    </location>
</feature>
<evidence type="ECO:0000256" key="3">
    <source>
        <dbReference type="ARBA" id="ARBA00022692"/>
    </source>
</evidence>
<feature type="transmembrane region" description="Helical" evidence="6">
    <location>
        <begin position="217"/>
        <end position="239"/>
    </location>
</feature>
<comment type="similarity">
    <text evidence="2">Belongs to the autoinducer-2 exporter (AI-2E) (TC 2.A.86) family.</text>
</comment>
<proteinExistence type="inferred from homology"/>
<keyword evidence="5 6" id="KW-0472">Membrane</keyword>
<sequence length="331" mass="36722">METEHVIWIVVSLIILFMVWKTVEPLITPIIFALTVAYILHPAHTKLTQKIGAKNSAIALSVFMSLLLLGFIFGIALWFRDVTSSLILYINEAFEWFVSLDLPLDIRQSTAILLERVSAKLSEYLLSYTLSIPKLLLQAVIFIVVFYGILTHSHVLLNEVYRLLPEERRDLGIELINKARDTLNAILRTWLMLSIFKGFILTLGFYVFGIADLSGSIAAGILCIVLELLPVIGGWLVWLAGAIYLLTRGEIFAGIMFGIYGALLISPVPDITVRPKLVAEGAKMNSAIVLIGIFGGIMAFGIKGIIIGPVVLGLLSTLLEEWKEQKERKGI</sequence>
<feature type="transmembrane region" description="Helical" evidence="6">
    <location>
        <begin position="26"/>
        <end position="45"/>
    </location>
</feature>
<dbReference type="PANTHER" id="PTHR21716">
    <property type="entry name" value="TRANSMEMBRANE PROTEIN"/>
    <property type="match status" value="1"/>
</dbReference>
<dbReference type="AlphaFoldDB" id="A0A9E7SBM6"/>
<organism evidence="7 8">
    <name type="scientific">Thermococcus argininiproducens</name>
    <dbReference type="NCBI Taxonomy" id="2866384"/>
    <lineage>
        <taxon>Archaea</taxon>
        <taxon>Methanobacteriati</taxon>
        <taxon>Methanobacteriota</taxon>
        <taxon>Thermococci</taxon>
        <taxon>Thermococcales</taxon>
        <taxon>Thermococcaceae</taxon>
        <taxon>Thermococcus</taxon>
    </lineage>
</organism>
<dbReference type="PANTHER" id="PTHR21716:SF71">
    <property type="entry name" value="TRANSPORT PROTEIN MJ1177-RELATED"/>
    <property type="match status" value="1"/>
</dbReference>
<evidence type="ECO:0000313" key="8">
    <source>
        <dbReference type="Proteomes" id="UP001056425"/>
    </source>
</evidence>
<evidence type="ECO:0000313" key="7">
    <source>
        <dbReference type="EMBL" id="USG99034.1"/>
    </source>
</evidence>
<evidence type="ECO:0000256" key="2">
    <source>
        <dbReference type="ARBA" id="ARBA00009773"/>
    </source>
</evidence>
<dbReference type="Pfam" id="PF01594">
    <property type="entry name" value="AI-2E_transport"/>
    <property type="match status" value="1"/>
</dbReference>